<gene>
    <name evidence="1" type="ORF">S06H3_14474</name>
</gene>
<dbReference type="AlphaFoldDB" id="X1K920"/>
<sequence>MLEVDRILQLKEEFILYKLEVAEGMFWLFNIKNGDSFRLNETSYYILSLFDGNGSIGKIKKCILDKYPDGDPDVVLEDFEELIKRMKKKNIFKEIRGVNNGKKKGYKARSGL</sequence>
<evidence type="ECO:0000313" key="1">
    <source>
        <dbReference type="EMBL" id="GAI03487.1"/>
    </source>
</evidence>
<evidence type="ECO:0008006" key="2">
    <source>
        <dbReference type="Google" id="ProtNLM"/>
    </source>
</evidence>
<protein>
    <recommendedName>
        <fullName evidence="2">PqqD family protein</fullName>
    </recommendedName>
</protein>
<reference evidence="1" key="1">
    <citation type="journal article" date="2014" name="Front. Microbiol.">
        <title>High frequency of phylogenetically diverse reductive dehalogenase-homologous genes in deep subseafloor sedimentary metagenomes.</title>
        <authorList>
            <person name="Kawai M."/>
            <person name="Futagami T."/>
            <person name="Toyoda A."/>
            <person name="Takaki Y."/>
            <person name="Nishi S."/>
            <person name="Hori S."/>
            <person name="Arai W."/>
            <person name="Tsubouchi T."/>
            <person name="Morono Y."/>
            <person name="Uchiyama I."/>
            <person name="Ito T."/>
            <person name="Fujiyama A."/>
            <person name="Inagaki F."/>
            <person name="Takami H."/>
        </authorList>
    </citation>
    <scope>NUCLEOTIDE SEQUENCE</scope>
    <source>
        <strain evidence="1">Expedition CK06-06</strain>
    </source>
</reference>
<dbReference type="Gene3D" id="1.10.10.1150">
    <property type="entry name" value="Coenzyme PQQ synthesis protein D (PqqD)"/>
    <property type="match status" value="1"/>
</dbReference>
<name>X1K920_9ZZZZ</name>
<dbReference type="InterPro" id="IPR008792">
    <property type="entry name" value="PQQD"/>
</dbReference>
<dbReference type="InterPro" id="IPR041881">
    <property type="entry name" value="PqqD_sf"/>
</dbReference>
<dbReference type="EMBL" id="BARV01007081">
    <property type="protein sequence ID" value="GAI03487.1"/>
    <property type="molecule type" value="Genomic_DNA"/>
</dbReference>
<dbReference type="Pfam" id="PF05402">
    <property type="entry name" value="PqqD"/>
    <property type="match status" value="1"/>
</dbReference>
<accession>X1K920</accession>
<comment type="caution">
    <text evidence="1">The sequence shown here is derived from an EMBL/GenBank/DDBJ whole genome shotgun (WGS) entry which is preliminary data.</text>
</comment>
<organism evidence="1">
    <name type="scientific">marine sediment metagenome</name>
    <dbReference type="NCBI Taxonomy" id="412755"/>
    <lineage>
        <taxon>unclassified sequences</taxon>
        <taxon>metagenomes</taxon>
        <taxon>ecological metagenomes</taxon>
    </lineage>
</organism>
<proteinExistence type="predicted"/>